<keyword evidence="5 9" id="KW-0653">Protein transport</keyword>
<comment type="similarity">
    <text evidence="2 9">Belongs to the bacterial secretin family. T3SS SctC subfamily.</text>
</comment>
<evidence type="ECO:0000256" key="10">
    <source>
        <dbReference type="RuleBase" id="RU004004"/>
    </source>
</evidence>
<evidence type="ECO:0000256" key="1">
    <source>
        <dbReference type="ARBA" id="ARBA00004442"/>
    </source>
</evidence>
<evidence type="ECO:0000256" key="3">
    <source>
        <dbReference type="ARBA" id="ARBA00022448"/>
    </source>
</evidence>
<dbReference type="PRINTS" id="PR01337">
    <property type="entry name" value="TYPE3OMGPROT"/>
</dbReference>
<feature type="region of interest" description="Disordered" evidence="11">
    <location>
        <begin position="1"/>
        <end position="64"/>
    </location>
</feature>
<dbReference type="HAMAP" id="MF_02219">
    <property type="entry name" value="Type_III_secretin"/>
    <property type="match status" value="1"/>
</dbReference>
<organism evidence="14 15">
    <name type="scientific">Trinickia dinghuensis</name>
    <dbReference type="NCBI Taxonomy" id="2291023"/>
    <lineage>
        <taxon>Bacteria</taxon>
        <taxon>Pseudomonadati</taxon>
        <taxon>Pseudomonadota</taxon>
        <taxon>Betaproteobacteria</taxon>
        <taxon>Burkholderiales</taxon>
        <taxon>Burkholderiaceae</taxon>
        <taxon>Trinickia</taxon>
    </lineage>
</organism>
<dbReference type="Gene3D" id="3.30.1370.120">
    <property type="match status" value="2"/>
</dbReference>
<dbReference type="InterPro" id="IPR050810">
    <property type="entry name" value="Bact_Secretion_Sys_Channel"/>
</dbReference>
<evidence type="ECO:0000256" key="6">
    <source>
        <dbReference type="ARBA" id="ARBA00023010"/>
    </source>
</evidence>
<dbReference type="Pfam" id="PF00263">
    <property type="entry name" value="Secretin"/>
    <property type="match status" value="1"/>
</dbReference>
<dbReference type="InterPro" id="IPR038591">
    <property type="entry name" value="NolW-like_sf"/>
</dbReference>
<evidence type="ECO:0000256" key="11">
    <source>
        <dbReference type="SAM" id="MobiDB-lite"/>
    </source>
</evidence>
<dbReference type="InterPro" id="IPR004845">
    <property type="entry name" value="T2SS_GspD_CS"/>
</dbReference>
<keyword evidence="6 9" id="KW-0811">Translocation</keyword>
<dbReference type="PANTHER" id="PTHR30332:SF5">
    <property type="entry name" value="SPI-1 TYPE 3 SECRETION SYSTEM SECRETIN"/>
    <property type="match status" value="1"/>
</dbReference>
<keyword evidence="8 9" id="KW-0998">Cell outer membrane</keyword>
<feature type="region of interest" description="Disordered" evidence="11">
    <location>
        <begin position="332"/>
        <end position="391"/>
    </location>
</feature>
<proteinExistence type="inferred from homology"/>
<sequence>MKAAPRRRSTIPRRSGGSRAARRWRRVTAGTSTNRLPRRSSRTRADGAAHLHSSYRPYRLNRSEHPPMKLSRRMRRLNALAFAILIATGLASPDAESKPIPWKSNHFQYVADHKDIKEVLRDLGASENVMTWISPQVDGVVTGRFDETPQRFLDRLSDSFGFIWYYDGSVLRVSGPNEARSATIGLVHATTDDLRGALARLGVADPRFPVLYDDPMRTAVVSGPPRLVELVTDVAHLIDHDVERGDAPEVRSFRLHYAWATDRTLVINGDPVLVPGVASTLRSLYPDSVGSRVAEAPAAPGDDAYRMRDIGGTGAAPALAAGNSSFPPLPNLFGGNGAARPTMNPPLPASLRGADANSNSNAQVPPLPGDVGSSNADSSSSGAHPDEPIIRADARNNAILVRARAETMPALEKLIKSLDRRPGVLEIDASIIEITETGLKELGVDWRLHSSHFDVETGNGQNTQTGFPDSVNPQGFPATGSAGTIGTLSSTAAGAVGGAVAATPAGGVLTAVIGGTGRYLLSRISALEQTDNARITASPKVATLDNMEAVMDNKQTFYVPVQGFESGSLYSVSAGVALRVLPSIVSEQGKPEIRLDVHIEDGNLTSSNVGSLPVVNKSTIDTQALINQGQSLLIAGYTVDQDDRSDSGIPVLSKLPVIGGLFRFKHHQDQKFQRLFLLTPRIVSASPDDAAPCDGCQPPESLGMRAK</sequence>
<dbReference type="OrthoDB" id="9779724at2"/>
<dbReference type="NCBIfam" id="TIGR02516">
    <property type="entry name" value="type_III_yscC"/>
    <property type="match status" value="1"/>
</dbReference>
<evidence type="ECO:0000256" key="5">
    <source>
        <dbReference type="ARBA" id="ARBA00022927"/>
    </source>
</evidence>
<comment type="caution">
    <text evidence="14">The sequence shown here is derived from an EMBL/GenBank/DDBJ whole genome shotgun (WGS) entry which is preliminary data.</text>
</comment>
<gene>
    <name evidence="9" type="primary">sctC</name>
    <name evidence="14" type="ORF">DWV00_01155</name>
</gene>
<feature type="domain" description="NolW-like" evidence="13">
    <location>
        <begin position="182"/>
        <end position="240"/>
    </location>
</feature>
<keyword evidence="4 9" id="KW-0732">Signal</keyword>
<protein>
    <recommendedName>
        <fullName evidence="9">Type 3 secretion system secretin</fullName>
        <shortName evidence="9">T3SS secretin</shortName>
    </recommendedName>
</protein>
<evidence type="ECO:0000256" key="8">
    <source>
        <dbReference type="ARBA" id="ARBA00023237"/>
    </source>
</evidence>
<dbReference type="InterPro" id="IPR004846">
    <property type="entry name" value="T2SS/T3SS_dom"/>
</dbReference>
<evidence type="ECO:0000259" key="12">
    <source>
        <dbReference type="Pfam" id="PF00263"/>
    </source>
</evidence>
<evidence type="ECO:0000259" key="13">
    <source>
        <dbReference type="Pfam" id="PF03958"/>
    </source>
</evidence>
<feature type="compositionally biased region" description="Basic residues" evidence="11">
    <location>
        <begin position="1"/>
        <end position="11"/>
    </location>
</feature>
<comment type="subunit">
    <text evidence="9">The core secretion machinery of the T3SS is composed of approximately 20 different proteins, including cytoplasmic components, a base, an export apparatus and a needle. This subunit is part of the base, which anchors the injectisome in the bacterial cell envelope. Forms a stable homooligomeric complex.</text>
</comment>
<dbReference type="PANTHER" id="PTHR30332">
    <property type="entry name" value="PROBABLE GENERAL SECRETION PATHWAY PROTEIN D"/>
    <property type="match status" value="1"/>
</dbReference>
<dbReference type="Pfam" id="PF03958">
    <property type="entry name" value="Secretin_N"/>
    <property type="match status" value="2"/>
</dbReference>
<keyword evidence="15" id="KW-1185">Reference proteome</keyword>
<name>A0A3D8K4P0_9BURK</name>
<dbReference type="AlphaFoldDB" id="A0A3D8K4P0"/>
<dbReference type="GO" id="GO:0009279">
    <property type="term" value="C:cell outer membrane"/>
    <property type="evidence" value="ECO:0007669"/>
    <property type="project" value="UniProtKB-SubCell"/>
</dbReference>
<dbReference type="Proteomes" id="UP000256838">
    <property type="component" value="Unassembled WGS sequence"/>
</dbReference>
<evidence type="ECO:0000313" key="14">
    <source>
        <dbReference type="EMBL" id="RDV00428.1"/>
    </source>
</evidence>
<dbReference type="InterPro" id="IPR005644">
    <property type="entry name" value="NolW-like"/>
</dbReference>
<feature type="domain" description="NolW-like" evidence="13">
    <location>
        <begin position="250"/>
        <end position="422"/>
    </location>
</feature>
<dbReference type="Gene3D" id="3.55.50.30">
    <property type="match status" value="1"/>
</dbReference>
<reference evidence="14 15" key="1">
    <citation type="submission" date="2018-08" db="EMBL/GenBank/DDBJ databases">
        <title>Paraburkholderia sp. DHOM06 isolated from forest soil.</title>
        <authorList>
            <person name="Gao Z.-H."/>
            <person name="Qiu L.-H."/>
        </authorList>
    </citation>
    <scope>NUCLEOTIDE SEQUENCE [LARGE SCALE GENOMIC DNA]</scope>
    <source>
        <strain evidence="14 15">DHOM06</strain>
    </source>
</reference>
<dbReference type="EMBL" id="QRGA01000001">
    <property type="protein sequence ID" value="RDV00428.1"/>
    <property type="molecule type" value="Genomic_DNA"/>
</dbReference>
<dbReference type="GO" id="GO:0030257">
    <property type="term" value="C:type III protein secretion system complex"/>
    <property type="evidence" value="ECO:0007669"/>
    <property type="project" value="UniProtKB-UniRule"/>
</dbReference>
<keyword evidence="3 9" id="KW-0813">Transport</keyword>
<evidence type="ECO:0000256" key="4">
    <source>
        <dbReference type="ARBA" id="ARBA00022729"/>
    </source>
</evidence>
<dbReference type="GO" id="GO:0030254">
    <property type="term" value="P:protein secretion by the type III secretion system"/>
    <property type="evidence" value="ECO:0007669"/>
    <property type="project" value="UniProtKB-UniRule"/>
</dbReference>
<keyword evidence="7 9" id="KW-0472">Membrane</keyword>
<comment type="function">
    <text evidence="9">Component of the type III secretion system (T3SS), also called injectisome, which is used to inject bacterial effector proteins into eukaryotic host cells. Forms a ring-shaped multimeric structure with an apparent central pore in the outer membrane.</text>
</comment>
<evidence type="ECO:0000256" key="9">
    <source>
        <dbReference type="HAMAP-Rule" id="MF_02219"/>
    </source>
</evidence>
<comment type="subcellular location">
    <subcellularLocation>
        <location evidence="1 9 10">Cell outer membrane</location>
    </subcellularLocation>
</comment>
<dbReference type="PROSITE" id="PS00875">
    <property type="entry name" value="T2SP_D"/>
    <property type="match status" value="1"/>
</dbReference>
<feature type="domain" description="Type II/III secretion system secretin-like" evidence="12">
    <location>
        <begin position="526"/>
        <end position="683"/>
    </location>
</feature>
<evidence type="ECO:0000256" key="7">
    <source>
        <dbReference type="ARBA" id="ARBA00023136"/>
    </source>
</evidence>
<accession>A0A3D8K4P0</accession>
<dbReference type="GO" id="GO:0015627">
    <property type="term" value="C:type II protein secretion system complex"/>
    <property type="evidence" value="ECO:0007669"/>
    <property type="project" value="TreeGrafter"/>
</dbReference>
<evidence type="ECO:0000256" key="2">
    <source>
        <dbReference type="ARBA" id="ARBA00007032"/>
    </source>
</evidence>
<feature type="compositionally biased region" description="Low complexity" evidence="11">
    <location>
        <begin position="369"/>
        <end position="383"/>
    </location>
</feature>
<feature type="region of interest" description="Disordered" evidence="11">
    <location>
        <begin position="687"/>
        <end position="707"/>
    </location>
</feature>
<evidence type="ECO:0000313" key="15">
    <source>
        <dbReference type="Proteomes" id="UP000256838"/>
    </source>
</evidence>
<dbReference type="InterPro" id="IPR003522">
    <property type="entry name" value="T3SS_OM_pore_YscC"/>
</dbReference>